<dbReference type="PROSITE" id="PS51379">
    <property type="entry name" value="4FE4S_FER_2"/>
    <property type="match status" value="2"/>
</dbReference>
<dbReference type="GO" id="GO:0051539">
    <property type="term" value="F:4 iron, 4 sulfur cluster binding"/>
    <property type="evidence" value="ECO:0007669"/>
    <property type="project" value="UniProtKB-KW"/>
</dbReference>
<comment type="caution">
    <text evidence="10">The sequence shown here is derived from an EMBL/GenBank/DDBJ whole genome shotgun (WGS) entry which is preliminary data.</text>
</comment>
<evidence type="ECO:0000256" key="7">
    <source>
        <dbReference type="ARBA" id="ARBA00023004"/>
    </source>
</evidence>
<evidence type="ECO:0000259" key="9">
    <source>
        <dbReference type="PROSITE" id="PS51379"/>
    </source>
</evidence>
<evidence type="ECO:0000313" key="11">
    <source>
        <dbReference type="Proteomes" id="UP000003639"/>
    </source>
</evidence>
<keyword evidence="6" id="KW-0560">Oxidoreductase</keyword>
<evidence type="ECO:0000256" key="5">
    <source>
        <dbReference type="ARBA" id="ARBA00022785"/>
    </source>
</evidence>
<evidence type="ECO:0000313" key="10">
    <source>
        <dbReference type="EMBL" id="EDN01532.1"/>
    </source>
</evidence>
<keyword evidence="2" id="KW-0963">Cytoplasm</keyword>
<dbReference type="AlphaFoldDB" id="A6NR36"/>
<evidence type="ECO:0000256" key="4">
    <source>
        <dbReference type="ARBA" id="ARBA00022723"/>
    </source>
</evidence>
<dbReference type="InterPro" id="IPR017900">
    <property type="entry name" value="4Fe4S_Fe_S_CS"/>
</dbReference>
<evidence type="ECO:0000256" key="2">
    <source>
        <dbReference type="ARBA" id="ARBA00022490"/>
    </source>
</evidence>
<dbReference type="GO" id="GO:0052693">
    <property type="term" value="F:epoxyqueuosine reductase activity"/>
    <property type="evidence" value="ECO:0007669"/>
    <property type="project" value="TreeGrafter"/>
</dbReference>
<dbReference type="OrthoDB" id="9784571at2"/>
<name>A6NR36_9FIRM</name>
<evidence type="ECO:0000256" key="1">
    <source>
        <dbReference type="ARBA" id="ARBA00022485"/>
    </source>
</evidence>
<keyword evidence="8" id="KW-0411">Iron-sulfur</keyword>
<dbReference type="GO" id="GO:0008616">
    <property type="term" value="P:tRNA queuosine(34) biosynthetic process"/>
    <property type="evidence" value="ECO:0007669"/>
    <property type="project" value="UniProtKB-KW"/>
</dbReference>
<protein>
    <submittedName>
        <fullName evidence="10">Putative iron-sulfur cluster-binding protein</fullName>
    </submittedName>
</protein>
<gene>
    <name evidence="10" type="ORF">BACCAP_00660</name>
</gene>
<sequence length="278" mass="29950">MTPELDAAFAACGAAAWGGLTWSDALPHLTPQAVEKTLTLCPTPGAVLVAAFPYYAGDTPGNLSLYARGRDYHLVLTEKLNTVCDVLRQKYLSYSFLPGADNSPLPERQLAWACGMGLRGQNGLLILPPWGSYVFLGTILTDCPLEFSTSEPSNVCISCGKCAAACPGGALDGAGFQLSRCLSDISQKKGELSPEENALLSAQECLWGCDLCQRVCPYNAHPAITPISDFREDLISSLIPADLEGLTNRTFREKYGDRAFAWRGPAVLRRNLALKENT</sequence>
<dbReference type="GO" id="GO:0046872">
    <property type="term" value="F:metal ion binding"/>
    <property type="evidence" value="ECO:0007669"/>
    <property type="project" value="UniProtKB-KW"/>
</dbReference>
<keyword evidence="7" id="KW-0408">Iron</keyword>
<feature type="domain" description="4Fe-4S ferredoxin-type" evidence="9">
    <location>
        <begin position="146"/>
        <end position="176"/>
    </location>
</feature>
<evidence type="ECO:0000256" key="8">
    <source>
        <dbReference type="ARBA" id="ARBA00023014"/>
    </source>
</evidence>
<reference evidence="10 11" key="2">
    <citation type="submission" date="2007-06" db="EMBL/GenBank/DDBJ databases">
        <title>Draft genome sequence of Pseudoflavonifractor capillosus ATCC 29799.</title>
        <authorList>
            <person name="Sudarsanam P."/>
            <person name="Ley R."/>
            <person name="Guruge J."/>
            <person name="Turnbaugh P.J."/>
            <person name="Mahowald M."/>
            <person name="Liep D."/>
            <person name="Gordon J."/>
        </authorList>
    </citation>
    <scope>NUCLEOTIDE SEQUENCE [LARGE SCALE GENOMIC DNA]</scope>
    <source>
        <strain evidence="10 11">ATCC 29799</strain>
    </source>
</reference>
<feature type="domain" description="4Fe-4S ferredoxin-type" evidence="9">
    <location>
        <begin position="196"/>
        <end position="226"/>
    </location>
</feature>
<dbReference type="Pfam" id="PF08331">
    <property type="entry name" value="QueG_DUF1730"/>
    <property type="match status" value="1"/>
</dbReference>
<dbReference type="PANTHER" id="PTHR30002:SF4">
    <property type="entry name" value="EPOXYQUEUOSINE REDUCTASE"/>
    <property type="match status" value="1"/>
</dbReference>
<dbReference type="SUPFAM" id="SSF46548">
    <property type="entry name" value="alpha-helical ferredoxin"/>
    <property type="match status" value="1"/>
</dbReference>
<evidence type="ECO:0000256" key="6">
    <source>
        <dbReference type="ARBA" id="ARBA00023002"/>
    </source>
</evidence>
<dbReference type="Pfam" id="PF13484">
    <property type="entry name" value="Fer4_16"/>
    <property type="match status" value="1"/>
</dbReference>
<dbReference type="InterPro" id="IPR004453">
    <property type="entry name" value="QueG"/>
</dbReference>
<dbReference type="EMBL" id="AAXG02000005">
    <property type="protein sequence ID" value="EDN01532.1"/>
    <property type="molecule type" value="Genomic_DNA"/>
</dbReference>
<dbReference type="eggNOG" id="COG1600">
    <property type="taxonomic scope" value="Bacteria"/>
</dbReference>
<dbReference type="InterPro" id="IPR017896">
    <property type="entry name" value="4Fe4S_Fe-S-bd"/>
</dbReference>
<dbReference type="Proteomes" id="UP000003639">
    <property type="component" value="Unassembled WGS sequence"/>
</dbReference>
<dbReference type="PANTHER" id="PTHR30002">
    <property type="entry name" value="EPOXYQUEUOSINE REDUCTASE"/>
    <property type="match status" value="1"/>
</dbReference>
<dbReference type="PROSITE" id="PS00198">
    <property type="entry name" value="4FE4S_FER_1"/>
    <property type="match status" value="1"/>
</dbReference>
<dbReference type="Gene3D" id="3.30.70.20">
    <property type="match status" value="1"/>
</dbReference>
<dbReference type="STRING" id="411467.BACCAP_00660"/>
<keyword evidence="3" id="KW-0819">tRNA processing</keyword>
<proteinExistence type="predicted"/>
<organism evidence="10 11">
    <name type="scientific">Pseudoflavonifractor capillosus ATCC 29799</name>
    <dbReference type="NCBI Taxonomy" id="411467"/>
    <lineage>
        <taxon>Bacteria</taxon>
        <taxon>Bacillati</taxon>
        <taxon>Bacillota</taxon>
        <taxon>Clostridia</taxon>
        <taxon>Eubacteriales</taxon>
        <taxon>Oscillospiraceae</taxon>
        <taxon>Pseudoflavonifractor</taxon>
    </lineage>
</organism>
<keyword evidence="5" id="KW-0671">Queuosine biosynthesis</keyword>
<dbReference type="RefSeq" id="WP_006571213.1">
    <property type="nucleotide sequence ID" value="NZ_AAXG02000005.1"/>
</dbReference>
<keyword evidence="11" id="KW-1185">Reference proteome</keyword>
<keyword evidence="4" id="KW-0479">Metal-binding</keyword>
<keyword evidence="1" id="KW-0004">4Fe-4S</keyword>
<accession>A6NR36</accession>
<reference evidence="10 11" key="1">
    <citation type="submission" date="2007-04" db="EMBL/GenBank/DDBJ databases">
        <authorList>
            <person name="Fulton L."/>
            <person name="Clifton S."/>
            <person name="Fulton B."/>
            <person name="Xu J."/>
            <person name="Minx P."/>
            <person name="Pepin K.H."/>
            <person name="Johnson M."/>
            <person name="Thiruvilangam P."/>
            <person name="Bhonagiri V."/>
            <person name="Nash W.E."/>
            <person name="Mardis E.R."/>
            <person name="Wilson R.K."/>
        </authorList>
    </citation>
    <scope>NUCLEOTIDE SEQUENCE [LARGE SCALE GENOMIC DNA]</scope>
    <source>
        <strain evidence="10 11">ATCC 29799</strain>
    </source>
</reference>
<dbReference type="InterPro" id="IPR013542">
    <property type="entry name" value="QueG_DUF1730"/>
</dbReference>
<evidence type="ECO:0000256" key="3">
    <source>
        <dbReference type="ARBA" id="ARBA00022694"/>
    </source>
</evidence>